<protein>
    <recommendedName>
        <fullName evidence="3">DUF4111 domain-containing protein</fullName>
    </recommendedName>
</protein>
<name>A0ABW4ASU8_9ACTN</name>
<dbReference type="RefSeq" id="WP_317794895.1">
    <property type="nucleotide sequence ID" value="NZ_AP028461.1"/>
</dbReference>
<proteinExistence type="predicted"/>
<evidence type="ECO:0008006" key="3">
    <source>
        <dbReference type="Google" id="ProtNLM"/>
    </source>
</evidence>
<dbReference type="Proteomes" id="UP001597183">
    <property type="component" value="Unassembled WGS sequence"/>
</dbReference>
<reference evidence="2" key="1">
    <citation type="journal article" date="2019" name="Int. J. Syst. Evol. Microbiol.">
        <title>The Global Catalogue of Microorganisms (GCM) 10K type strain sequencing project: providing services to taxonomists for standard genome sequencing and annotation.</title>
        <authorList>
            <consortium name="The Broad Institute Genomics Platform"/>
            <consortium name="The Broad Institute Genome Sequencing Center for Infectious Disease"/>
            <person name="Wu L."/>
            <person name="Ma J."/>
        </authorList>
    </citation>
    <scope>NUCLEOTIDE SEQUENCE [LARGE SCALE GENOMIC DNA]</scope>
    <source>
        <strain evidence="2">CCM 7526</strain>
    </source>
</reference>
<evidence type="ECO:0000313" key="1">
    <source>
        <dbReference type="EMBL" id="MFD1373957.1"/>
    </source>
</evidence>
<gene>
    <name evidence="1" type="ORF">ACFQ5G_52255</name>
</gene>
<accession>A0ABW4ASU8</accession>
<organism evidence="1 2">
    <name type="scientific">Actinoplanes sichuanensis</name>
    <dbReference type="NCBI Taxonomy" id="512349"/>
    <lineage>
        <taxon>Bacteria</taxon>
        <taxon>Bacillati</taxon>
        <taxon>Actinomycetota</taxon>
        <taxon>Actinomycetes</taxon>
        <taxon>Micromonosporales</taxon>
        <taxon>Micromonosporaceae</taxon>
        <taxon>Actinoplanes</taxon>
    </lineage>
</organism>
<dbReference type="EMBL" id="JBHTMK010000076">
    <property type="protein sequence ID" value="MFD1373957.1"/>
    <property type="molecule type" value="Genomic_DNA"/>
</dbReference>
<sequence length="278" mass="30678">MDVARTAPTAADVARSFPTASDVAHTFLTEVDARRPAVLTGLFLHGSLCWGEFFPGSDVDFVGVWAQPPDHAALAEAHTATKARHPEVVFDGFHCSADDLAGSALRVGRRPVFYQGEFDPGGTIDINPVTWHELAERAVVIRGELPPIHTDHAGLWDFTRDNLDTYWRGHIPAIEDAGVELLGQHDPSIAWVVLGVARLHHLLATGELTSKSGAGRYITGSLDPRWSRLADEALRIRERPRDPTRYDVPTQRGEETLAFLRWTVDDGMSLDREGQIRP</sequence>
<comment type="caution">
    <text evidence="1">The sequence shown here is derived from an EMBL/GenBank/DDBJ whole genome shotgun (WGS) entry which is preliminary data.</text>
</comment>
<evidence type="ECO:0000313" key="2">
    <source>
        <dbReference type="Proteomes" id="UP001597183"/>
    </source>
</evidence>
<keyword evidence="2" id="KW-1185">Reference proteome</keyword>